<dbReference type="RefSeq" id="WP_128994696.1">
    <property type="nucleotide sequence ID" value="NZ_PDKN01000001.1"/>
</dbReference>
<dbReference type="EMBL" id="PDKN01000001">
    <property type="protein sequence ID" value="RXJ60560.1"/>
    <property type="molecule type" value="Genomic_DNA"/>
</dbReference>
<protein>
    <recommendedName>
        <fullName evidence="4">General glycosylation pathway protein</fullName>
    </recommendedName>
</protein>
<feature type="transmembrane region" description="Helical" evidence="1">
    <location>
        <begin position="124"/>
        <end position="143"/>
    </location>
</feature>
<keyword evidence="1" id="KW-1133">Transmembrane helix</keyword>
<evidence type="ECO:0008006" key="4">
    <source>
        <dbReference type="Google" id="ProtNLM"/>
    </source>
</evidence>
<comment type="caution">
    <text evidence="2">The sequence shown here is derived from an EMBL/GenBank/DDBJ whole genome shotgun (WGS) entry which is preliminary data.</text>
</comment>
<sequence>MKKGFENLTTLIYLLFAVILTGISLAILWWSTTEVIEAIKNYVNKKEFILVMLQSVGTVIISIAILDISKYMIEEEVFRNKELREPKEARRTLTKIMTIIAIAVSVEGLVYIFKAGANDMHLLIYPAMLILTAVFVIIGLGIYQKLSYTVEH</sequence>
<feature type="transmembrane region" description="Helical" evidence="1">
    <location>
        <begin position="93"/>
        <end position="112"/>
    </location>
</feature>
<gene>
    <name evidence="2" type="ORF">CRV04_00660</name>
</gene>
<feature type="transmembrane region" description="Helical" evidence="1">
    <location>
        <begin position="51"/>
        <end position="73"/>
    </location>
</feature>
<evidence type="ECO:0000313" key="3">
    <source>
        <dbReference type="Proteomes" id="UP000290657"/>
    </source>
</evidence>
<proteinExistence type="predicted"/>
<accession>A0A4Q0XSW1</accession>
<reference evidence="2 3" key="1">
    <citation type="submission" date="2017-10" db="EMBL/GenBank/DDBJ databases">
        <title>Genomics of the genus Arcobacter.</title>
        <authorList>
            <person name="Perez-Cataluna A."/>
            <person name="Figueras M.J."/>
        </authorList>
    </citation>
    <scope>NUCLEOTIDE SEQUENCE [LARGE SCALE GENOMIC DNA]</scope>
    <source>
        <strain evidence="2 3">CECT 8987</strain>
    </source>
</reference>
<dbReference type="Proteomes" id="UP000290657">
    <property type="component" value="Unassembled WGS sequence"/>
</dbReference>
<name>A0A4Q0XSW1_9BACT</name>
<dbReference type="OrthoDB" id="7204915at2"/>
<keyword evidence="1" id="KW-0472">Membrane</keyword>
<evidence type="ECO:0000313" key="2">
    <source>
        <dbReference type="EMBL" id="RXJ60560.1"/>
    </source>
</evidence>
<keyword evidence="3" id="KW-1185">Reference proteome</keyword>
<keyword evidence="1" id="KW-0812">Transmembrane</keyword>
<dbReference type="AlphaFoldDB" id="A0A4Q0XSW1"/>
<organism evidence="2 3">
    <name type="scientific">Candidatus Marinarcus aquaticus</name>
    <dbReference type="NCBI Taxonomy" id="2044504"/>
    <lineage>
        <taxon>Bacteria</taxon>
        <taxon>Pseudomonadati</taxon>
        <taxon>Campylobacterota</taxon>
        <taxon>Epsilonproteobacteria</taxon>
        <taxon>Campylobacterales</taxon>
        <taxon>Arcobacteraceae</taxon>
        <taxon>Candidatus Marinarcus</taxon>
    </lineage>
</organism>
<feature type="transmembrane region" description="Helical" evidence="1">
    <location>
        <begin position="12"/>
        <end position="31"/>
    </location>
</feature>
<evidence type="ECO:0000256" key="1">
    <source>
        <dbReference type="SAM" id="Phobius"/>
    </source>
</evidence>